<dbReference type="CDD" id="cd00565">
    <property type="entry name" value="Ubl_ThiS"/>
    <property type="match status" value="1"/>
</dbReference>
<dbReference type="EMBL" id="JAJEKE010000004">
    <property type="protein sequence ID" value="MCQ1529241.1"/>
    <property type="molecule type" value="Genomic_DNA"/>
</dbReference>
<protein>
    <submittedName>
        <fullName evidence="1">Sulfur carrier protein ThiS</fullName>
    </submittedName>
</protein>
<dbReference type="Gene3D" id="3.10.20.30">
    <property type="match status" value="1"/>
</dbReference>
<proteinExistence type="predicted"/>
<accession>A0ABT1NDL6</accession>
<organism evidence="1 2">
    <name type="scientific">Lutispora saccharofermentans</name>
    <dbReference type="NCBI Taxonomy" id="3024236"/>
    <lineage>
        <taxon>Bacteria</taxon>
        <taxon>Bacillati</taxon>
        <taxon>Bacillota</taxon>
        <taxon>Clostridia</taxon>
        <taxon>Lutisporales</taxon>
        <taxon>Lutisporaceae</taxon>
        <taxon>Lutispora</taxon>
    </lineage>
</organism>
<reference evidence="1 2" key="1">
    <citation type="submission" date="2021-10" db="EMBL/GenBank/DDBJ databases">
        <title>Lutispora strain m25 sp. nov., a thermophilic, non-spore-forming bacterium isolated from a lab-scale methanogenic bioreactor digesting anaerobic sludge.</title>
        <authorList>
            <person name="El Houari A."/>
            <person name="Mcdonald J."/>
        </authorList>
    </citation>
    <scope>NUCLEOTIDE SEQUENCE [LARGE SCALE GENOMIC DNA]</scope>
    <source>
        <strain evidence="2">m25</strain>
    </source>
</reference>
<dbReference type="NCBIfam" id="TIGR01683">
    <property type="entry name" value="thiS"/>
    <property type="match status" value="1"/>
</dbReference>
<dbReference type="InterPro" id="IPR003749">
    <property type="entry name" value="ThiS/MoaD-like"/>
</dbReference>
<dbReference type="InterPro" id="IPR012675">
    <property type="entry name" value="Beta-grasp_dom_sf"/>
</dbReference>
<keyword evidence="2" id="KW-1185">Reference proteome</keyword>
<dbReference type="InterPro" id="IPR010035">
    <property type="entry name" value="Thi_S"/>
</dbReference>
<evidence type="ECO:0000313" key="1">
    <source>
        <dbReference type="EMBL" id="MCQ1529241.1"/>
    </source>
</evidence>
<gene>
    <name evidence="1" type="primary">thiS</name>
    <name evidence="1" type="ORF">LJD61_06710</name>
</gene>
<sequence length="65" mass="7552">MIRVNHRNMDFYEGMTLKSLIKDLKYSFPTLMVKVNGELVPKEKYEETRIRDGDDINIIHPIAGG</sequence>
<dbReference type="PANTHER" id="PTHR34472:SF1">
    <property type="entry name" value="SULFUR CARRIER PROTEIN THIS"/>
    <property type="match status" value="1"/>
</dbReference>
<evidence type="ECO:0000313" key="2">
    <source>
        <dbReference type="Proteomes" id="UP001651880"/>
    </source>
</evidence>
<dbReference type="RefSeq" id="WP_255226761.1">
    <property type="nucleotide sequence ID" value="NZ_JAJEKE010000004.1"/>
</dbReference>
<dbReference type="PANTHER" id="PTHR34472">
    <property type="entry name" value="SULFUR CARRIER PROTEIN THIS"/>
    <property type="match status" value="1"/>
</dbReference>
<dbReference type="InterPro" id="IPR016155">
    <property type="entry name" value="Mopterin_synth/thiamin_S_b"/>
</dbReference>
<dbReference type="Pfam" id="PF02597">
    <property type="entry name" value="ThiS"/>
    <property type="match status" value="1"/>
</dbReference>
<comment type="caution">
    <text evidence="1">The sequence shown here is derived from an EMBL/GenBank/DDBJ whole genome shotgun (WGS) entry which is preliminary data.</text>
</comment>
<dbReference type="SUPFAM" id="SSF54285">
    <property type="entry name" value="MoaD/ThiS"/>
    <property type="match status" value="1"/>
</dbReference>
<dbReference type="Proteomes" id="UP001651880">
    <property type="component" value="Unassembled WGS sequence"/>
</dbReference>
<name>A0ABT1NDL6_9FIRM</name>